<name>A0ACA9S4Q1_9GLOM</name>
<reference evidence="1" key="1">
    <citation type="submission" date="2021-06" db="EMBL/GenBank/DDBJ databases">
        <authorList>
            <person name="Kallberg Y."/>
            <person name="Tangrot J."/>
            <person name="Rosling A."/>
        </authorList>
    </citation>
    <scope>NUCLEOTIDE SEQUENCE</scope>
    <source>
        <strain evidence="1">MA461A</strain>
    </source>
</reference>
<protein>
    <submittedName>
        <fullName evidence="1">6238_t:CDS:1</fullName>
    </submittedName>
</protein>
<feature type="non-terminal residue" evidence="1">
    <location>
        <position position="1"/>
    </location>
</feature>
<organism evidence="1 2">
    <name type="scientific">Racocetra persica</name>
    <dbReference type="NCBI Taxonomy" id="160502"/>
    <lineage>
        <taxon>Eukaryota</taxon>
        <taxon>Fungi</taxon>
        <taxon>Fungi incertae sedis</taxon>
        <taxon>Mucoromycota</taxon>
        <taxon>Glomeromycotina</taxon>
        <taxon>Glomeromycetes</taxon>
        <taxon>Diversisporales</taxon>
        <taxon>Gigasporaceae</taxon>
        <taxon>Racocetra</taxon>
    </lineage>
</organism>
<dbReference type="EMBL" id="CAJVQC010093112">
    <property type="protein sequence ID" value="CAG8826990.1"/>
    <property type="molecule type" value="Genomic_DNA"/>
</dbReference>
<gene>
    <name evidence="1" type="ORF">RPERSI_LOCUS26868</name>
</gene>
<dbReference type="Proteomes" id="UP000789920">
    <property type="component" value="Unassembled WGS sequence"/>
</dbReference>
<evidence type="ECO:0000313" key="1">
    <source>
        <dbReference type="EMBL" id="CAG8826990.1"/>
    </source>
</evidence>
<accession>A0ACA9S4Q1</accession>
<proteinExistence type="predicted"/>
<keyword evidence="2" id="KW-1185">Reference proteome</keyword>
<feature type="non-terminal residue" evidence="1">
    <location>
        <position position="114"/>
    </location>
</feature>
<comment type="caution">
    <text evidence="1">The sequence shown here is derived from an EMBL/GenBank/DDBJ whole genome shotgun (WGS) entry which is preliminary data.</text>
</comment>
<evidence type="ECO:0000313" key="2">
    <source>
        <dbReference type="Proteomes" id="UP000789920"/>
    </source>
</evidence>
<sequence length="114" mass="12908">ENTINQFDYIINNNDIMNNNNSLDNLYINNGSSFNDLSPNDQDTEATNKDKQSSIKLDDLSSFNFEGLPEETISNDPQVQQVLYHFNCLVKAIKKGQSQSSKKTFLVQIPVFKG</sequence>